<keyword evidence="2" id="KW-1133">Transmembrane helix</keyword>
<evidence type="ECO:0000313" key="3">
    <source>
        <dbReference type="EMBL" id="NYH93478.1"/>
    </source>
</evidence>
<keyword evidence="2" id="KW-0472">Membrane</keyword>
<keyword evidence="2" id="KW-0812">Transmembrane</keyword>
<comment type="caution">
    <text evidence="3">The sequence shown here is derived from an EMBL/GenBank/DDBJ whole genome shotgun (WGS) entry which is preliminary data.</text>
</comment>
<feature type="compositionally biased region" description="Basic residues" evidence="1">
    <location>
        <begin position="244"/>
        <end position="253"/>
    </location>
</feature>
<evidence type="ECO:0000256" key="2">
    <source>
        <dbReference type="SAM" id="Phobius"/>
    </source>
</evidence>
<protein>
    <submittedName>
        <fullName evidence="3">Uncharacterized protein</fullName>
    </submittedName>
</protein>
<feature type="transmembrane region" description="Helical" evidence="2">
    <location>
        <begin position="61"/>
        <end position="84"/>
    </location>
</feature>
<evidence type="ECO:0000313" key="4">
    <source>
        <dbReference type="Proteomes" id="UP000579605"/>
    </source>
</evidence>
<dbReference type="AlphaFoldDB" id="A0A852ZNK1"/>
<name>A0A852ZNK1_9ACTN</name>
<feature type="transmembrane region" description="Helical" evidence="2">
    <location>
        <begin position="174"/>
        <end position="194"/>
    </location>
</feature>
<keyword evidence="4" id="KW-1185">Reference proteome</keyword>
<feature type="region of interest" description="Disordered" evidence="1">
    <location>
        <begin position="225"/>
        <end position="253"/>
    </location>
</feature>
<evidence type="ECO:0000256" key="1">
    <source>
        <dbReference type="SAM" id="MobiDB-lite"/>
    </source>
</evidence>
<dbReference type="Proteomes" id="UP000579605">
    <property type="component" value="Unassembled WGS sequence"/>
</dbReference>
<feature type="transmembrane region" description="Helical" evidence="2">
    <location>
        <begin position="28"/>
        <end position="49"/>
    </location>
</feature>
<organism evidence="3 4">
    <name type="scientific">Actinopolymorpha rutila</name>
    <dbReference type="NCBI Taxonomy" id="446787"/>
    <lineage>
        <taxon>Bacteria</taxon>
        <taxon>Bacillati</taxon>
        <taxon>Actinomycetota</taxon>
        <taxon>Actinomycetes</taxon>
        <taxon>Propionibacteriales</taxon>
        <taxon>Actinopolymorphaceae</taxon>
        <taxon>Actinopolymorpha</taxon>
    </lineage>
</organism>
<feature type="transmembrane region" description="Helical" evidence="2">
    <location>
        <begin position="143"/>
        <end position="162"/>
    </location>
</feature>
<dbReference type="EMBL" id="JACBZH010000001">
    <property type="protein sequence ID" value="NYH93478.1"/>
    <property type="molecule type" value="Genomic_DNA"/>
</dbReference>
<sequence>MTRTPPVLLLVLLASVVAELSIGDLPFTATGLVGFLFLLPIYGAGALPAREVVRRRVATGWPAIALLGVAYGIVEEGIALQSLFSPTMYNGIGPAWGVRVLGVNGVYLVVQLLNHAVWSVTVPIALTDLAFPHRRGNPLLGRLGLAVTAVVFCLGVGLTAAGRGTRDPGYSTPPALLLAVGVAVAALVVAALLVSRRRPVRMAAAARAPRPSPRSVSAWLAGSAHSRSWRGRRTRTPRSCTARSRGRRSRAVS</sequence>
<feature type="transmembrane region" description="Helical" evidence="2">
    <location>
        <begin position="104"/>
        <end position="131"/>
    </location>
</feature>
<gene>
    <name evidence="3" type="ORF">F4554_006116</name>
</gene>
<dbReference type="RefSeq" id="WP_179790999.1">
    <property type="nucleotide sequence ID" value="NZ_BAAARR010000045.1"/>
</dbReference>
<accession>A0A852ZNK1</accession>
<reference evidence="3 4" key="1">
    <citation type="submission" date="2020-07" db="EMBL/GenBank/DDBJ databases">
        <title>Sequencing the genomes of 1000 actinobacteria strains.</title>
        <authorList>
            <person name="Klenk H.-P."/>
        </authorList>
    </citation>
    <scope>NUCLEOTIDE SEQUENCE [LARGE SCALE GENOMIC DNA]</scope>
    <source>
        <strain evidence="3 4">DSM 18448</strain>
    </source>
</reference>
<proteinExistence type="predicted"/>
<feature type="compositionally biased region" description="Basic residues" evidence="1">
    <location>
        <begin position="227"/>
        <end position="236"/>
    </location>
</feature>